<evidence type="ECO:0000256" key="2">
    <source>
        <dbReference type="ARBA" id="ARBA00022826"/>
    </source>
</evidence>
<reference evidence="6 7" key="1">
    <citation type="submission" date="2014-04" db="EMBL/GenBank/DDBJ databases">
        <authorList>
            <consortium name="International Citrus Genome Consortium"/>
            <person name="Gmitter F."/>
            <person name="Chen C."/>
            <person name="Farmerie W."/>
            <person name="Harkins T."/>
            <person name="Desany B."/>
            <person name="Mohiuddin M."/>
            <person name="Kodira C."/>
            <person name="Borodovsky M."/>
            <person name="Lomsadze A."/>
            <person name="Burns P."/>
            <person name="Jenkins J."/>
            <person name="Prochnik S."/>
            <person name="Shu S."/>
            <person name="Chapman J."/>
            <person name="Pitluck S."/>
            <person name="Schmutz J."/>
            <person name="Rokhsar D."/>
        </authorList>
    </citation>
    <scope>NUCLEOTIDE SEQUENCE</scope>
</reference>
<keyword evidence="3" id="KW-0851">Voltage-gated channel</keyword>
<feature type="non-terminal residue" evidence="6">
    <location>
        <position position="1"/>
    </location>
</feature>
<feature type="non-terminal residue" evidence="6">
    <location>
        <position position="94"/>
    </location>
</feature>
<evidence type="ECO:0000256" key="5">
    <source>
        <dbReference type="ARBA" id="ARBA00023303"/>
    </source>
</evidence>
<dbReference type="InterPro" id="IPR014710">
    <property type="entry name" value="RmlC-like_jellyroll"/>
</dbReference>
<keyword evidence="5" id="KW-0407">Ion channel</keyword>
<dbReference type="GO" id="GO:0034702">
    <property type="term" value="C:monoatomic ion channel complex"/>
    <property type="evidence" value="ECO:0007669"/>
    <property type="project" value="UniProtKB-KW"/>
</dbReference>
<dbReference type="EMBL" id="KK786418">
    <property type="protein sequence ID" value="KDO39620.1"/>
    <property type="molecule type" value="Genomic_DNA"/>
</dbReference>
<organism evidence="6 7">
    <name type="scientific">Citrus sinensis</name>
    <name type="common">Sweet orange</name>
    <name type="synonym">Citrus aurantium var. sinensis</name>
    <dbReference type="NCBI Taxonomy" id="2711"/>
    <lineage>
        <taxon>Eukaryota</taxon>
        <taxon>Viridiplantae</taxon>
        <taxon>Streptophyta</taxon>
        <taxon>Embryophyta</taxon>
        <taxon>Tracheophyta</taxon>
        <taxon>Spermatophyta</taxon>
        <taxon>Magnoliopsida</taxon>
        <taxon>eudicotyledons</taxon>
        <taxon>Gunneridae</taxon>
        <taxon>Pentapetalae</taxon>
        <taxon>rosids</taxon>
        <taxon>malvids</taxon>
        <taxon>Sapindales</taxon>
        <taxon>Rutaceae</taxon>
        <taxon>Aurantioideae</taxon>
        <taxon>Citrus</taxon>
    </lineage>
</organism>
<dbReference type="AlphaFoldDB" id="A0A067DDJ5"/>
<keyword evidence="1" id="KW-0633">Potassium transport</keyword>
<keyword evidence="7" id="KW-1185">Reference proteome</keyword>
<keyword evidence="3" id="KW-0813">Transport</keyword>
<name>A0A067DDJ5_CITSI</name>
<evidence type="ECO:0000256" key="3">
    <source>
        <dbReference type="ARBA" id="ARBA00022882"/>
    </source>
</evidence>
<protein>
    <submittedName>
        <fullName evidence="6">Uncharacterized protein</fullName>
    </submittedName>
</protein>
<dbReference type="Proteomes" id="UP000027120">
    <property type="component" value="Unassembled WGS sequence"/>
</dbReference>
<dbReference type="SUPFAM" id="SSF51206">
    <property type="entry name" value="cAMP-binding domain-like"/>
    <property type="match status" value="1"/>
</dbReference>
<dbReference type="PANTHER" id="PTHR45743">
    <property type="entry name" value="POTASSIUM CHANNEL AKT1"/>
    <property type="match status" value="1"/>
</dbReference>
<keyword evidence="4" id="KW-0630">Potassium</keyword>
<dbReference type="InterPro" id="IPR045319">
    <property type="entry name" value="KAT/AKT"/>
</dbReference>
<proteinExistence type="predicted"/>
<dbReference type="InterPro" id="IPR018490">
    <property type="entry name" value="cNMP-bd_dom_sf"/>
</dbReference>
<evidence type="ECO:0000313" key="7">
    <source>
        <dbReference type="Proteomes" id="UP000027120"/>
    </source>
</evidence>
<evidence type="ECO:0000256" key="4">
    <source>
        <dbReference type="ARBA" id="ARBA00022958"/>
    </source>
</evidence>
<dbReference type="Gene3D" id="2.60.120.10">
    <property type="entry name" value="Jelly Rolls"/>
    <property type="match status" value="1"/>
</dbReference>
<dbReference type="InterPro" id="IPR000595">
    <property type="entry name" value="cNMP-bd_dom"/>
</dbReference>
<sequence>YESSYTEASVLHDIPVSIRAKISQTLYMPYIEKVSLFKGCSSEFINQIVTRLHEEFFLPGEVIMEQGNVVDQLYFVCHGVLEEVGVGEDGSEET</sequence>
<keyword evidence="2" id="KW-0631">Potassium channel</keyword>
<dbReference type="SMR" id="A0A067DDJ5"/>
<keyword evidence="3" id="KW-0406">Ion transport</keyword>
<dbReference type="PANTHER" id="PTHR45743:SF3">
    <property type="entry name" value="POTASSIUM CHANNEL SKOR"/>
    <property type="match status" value="1"/>
</dbReference>
<dbReference type="CDD" id="cd00038">
    <property type="entry name" value="CAP_ED"/>
    <property type="match status" value="1"/>
</dbReference>
<gene>
    <name evidence="6" type="ORF">CISIN_1g042824mg</name>
</gene>
<dbReference type="GO" id="GO:0005249">
    <property type="term" value="F:voltage-gated potassium channel activity"/>
    <property type="evidence" value="ECO:0007669"/>
    <property type="project" value="InterPro"/>
</dbReference>
<evidence type="ECO:0000256" key="1">
    <source>
        <dbReference type="ARBA" id="ARBA00022538"/>
    </source>
</evidence>
<evidence type="ECO:0000313" key="6">
    <source>
        <dbReference type="EMBL" id="KDO39620.1"/>
    </source>
</evidence>
<accession>A0A067DDJ5</accession>